<evidence type="ECO:0000256" key="3">
    <source>
        <dbReference type="ARBA" id="ARBA00022553"/>
    </source>
</evidence>
<reference evidence="10" key="1">
    <citation type="journal article" date="2019" name="Int. J. Syst. Evol. Microbiol.">
        <title>The Global Catalogue of Microorganisms (GCM) 10K type strain sequencing project: providing services to taxonomists for standard genome sequencing and annotation.</title>
        <authorList>
            <consortium name="The Broad Institute Genomics Platform"/>
            <consortium name="The Broad Institute Genome Sequencing Center for Infectious Disease"/>
            <person name="Wu L."/>
            <person name="Ma J."/>
        </authorList>
    </citation>
    <scope>NUCLEOTIDE SEQUENCE [LARGE SCALE GENOMIC DNA]</scope>
    <source>
        <strain evidence="10">KCTC 42248</strain>
    </source>
</reference>
<dbReference type="PANTHER" id="PTHR43711:SF26">
    <property type="entry name" value="SENSOR HISTIDINE KINASE RCSC"/>
    <property type="match status" value="1"/>
</dbReference>
<dbReference type="Proteomes" id="UP001597393">
    <property type="component" value="Unassembled WGS sequence"/>
</dbReference>
<sequence length="624" mass="71075">MKKRSITLIIWFMSVALLGVTAMQYYFIRQSYLQKSKIFDETVKASLAIVANKIERQEVYEFTTKQARINQEKFAEDKKLQKEKEVILAEQIALQDQINKLRTKDFEARDLYRNEEEDLKRNFPNAAYVNNVFFETYVRRPDYRNLITFSIEKSYDIQDPTLPLISTTVGARKRIPEILARDDSTRFVIPIVDDGTLNVHSFVWATLPPINDAKTILQLQEVEKKLRDLNFKKLAVATSLYDTVAIIGGKDSQVINDITASIAMSKRPLKDRIKPELAIHYLEKELYNRGIASPFFMQIRPRPNAAPIIQAAYNVDDEDFQRIDNATEYATPLFQGDQGRSPGLLSIYFPSKESHIAGNMSFMVAGVLALLSLLVGCFAYTLTIIFRQKKISEMKTDFINNMTHEFKTPVATIMIASESLRDKEIASNETRVAKLANIIYDENVRLGSHIERVLNIARLEKENLKMERTKVHVNDLANSVLDSMQLQLQKAEGQFHIDLSAAKDVVIGDELHLSNVMFNLIDNAIKYSTETPDITVRTYNTKNTIVLSVADKGVGMSKDHQEKIFDQFYRIPTGNIHNVKGFGLGLSYVNNIIKILNGKITVKSEKDKGTQFEVTLPLMSSEQA</sequence>
<organism evidence="9 10">
    <name type="scientific">Sphingobacterium corticis</name>
    <dbReference type="NCBI Taxonomy" id="1812823"/>
    <lineage>
        <taxon>Bacteria</taxon>
        <taxon>Pseudomonadati</taxon>
        <taxon>Bacteroidota</taxon>
        <taxon>Sphingobacteriia</taxon>
        <taxon>Sphingobacteriales</taxon>
        <taxon>Sphingobacteriaceae</taxon>
        <taxon>Sphingobacterium</taxon>
    </lineage>
</organism>
<dbReference type="SUPFAM" id="SSF47384">
    <property type="entry name" value="Homodimeric domain of signal transducing histidine kinase"/>
    <property type="match status" value="1"/>
</dbReference>
<dbReference type="SMART" id="SM00388">
    <property type="entry name" value="HisKA"/>
    <property type="match status" value="1"/>
</dbReference>
<evidence type="ECO:0000256" key="4">
    <source>
        <dbReference type="ARBA" id="ARBA00022679"/>
    </source>
</evidence>
<dbReference type="InterPro" id="IPR003594">
    <property type="entry name" value="HATPase_dom"/>
</dbReference>
<keyword evidence="7" id="KW-0472">Membrane</keyword>
<dbReference type="PRINTS" id="PR00344">
    <property type="entry name" value="BCTRLSENSOR"/>
</dbReference>
<evidence type="ECO:0000259" key="8">
    <source>
        <dbReference type="PROSITE" id="PS50109"/>
    </source>
</evidence>
<evidence type="ECO:0000256" key="6">
    <source>
        <dbReference type="ARBA" id="ARBA00023012"/>
    </source>
</evidence>
<keyword evidence="4" id="KW-0808">Transferase</keyword>
<keyword evidence="6" id="KW-0902">Two-component regulatory system</keyword>
<keyword evidence="3" id="KW-0597">Phosphoprotein</keyword>
<keyword evidence="10" id="KW-1185">Reference proteome</keyword>
<evidence type="ECO:0000256" key="1">
    <source>
        <dbReference type="ARBA" id="ARBA00000085"/>
    </source>
</evidence>
<comment type="catalytic activity">
    <reaction evidence="1">
        <text>ATP + protein L-histidine = ADP + protein N-phospho-L-histidine.</text>
        <dbReference type="EC" id="2.7.13.3"/>
    </reaction>
</comment>
<dbReference type="EC" id="2.7.13.3" evidence="2"/>
<evidence type="ECO:0000313" key="10">
    <source>
        <dbReference type="Proteomes" id="UP001597393"/>
    </source>
</evidence>
<name>A0ABW5NFI2_9SPHI</name>
<dbReference type="InterPro" id="IPR050736">
    <property type="entry name" value="Sensor_HK_Regulatory"/>
</dbReference>
<protein>
    <recommendedName>
        <fullName evidence="2">histidine kinase</fullName>
        <ecNumber evidence="2">2.7.13.3</ecNumber>
    </recommendedName>
</protein>
<dbReference type="PROSITE" id="PS50109">
    <property type="entry name" value="HIS_KIN"/>
    <property type="match status" value="1"/>
</dbReference>
<dbReference type="RefSeq" id="WP_380867390.1">
    <property type="nucleotide sequence ID" value="NZ_JBHUMA010000004.1"/>
</dbReference>
<dbReference type="PANTHER" id="PTHR43711">
    <property type="entry name" value="TWO-COMPONENT HISTIDINE KINASE"/>
    <property type="match status" value="1"/>
</dbReference>
<dbReference type="CDD" id="cd00075">
    <property type="entry name" value="HATPase"/>
    <property type="match status" value="1"/>
</dbReference>
<evidence type="ECO:0000256" key="5">
    <source>
        <dbReference type="ARBA" id="ARBA00022777"/>
    </source>
</evidence>
<accession>A0ABW5NFI2</accession>
<dbReference type="EMBL" id="JBHUMA010000004">
    <property type="protein sequence ID" value="MFD2597934.1"/>
    <property type="molecule type" value="Genomic_DNA"/>
</dbReference>
<dbReference type="SUPFAM" id="SSF55874">
    <property type="entry name" value="ATPase domain of HSP90 chaperone/DNA topoisomerase II/histidine kinase"/>
    <property type="match status" value="1"/>
</dbReference>
<keyword evidence="5 9" id="KW-0418">Kinase</keyword>
<dbReference type="InterPro" id="IPR004358">
    <property type="entry name" value="Sig_transdc_His_kin-like_C"/>
</dbReference>
<dbReference type="Pfam" id="PF02518">
    <property type="entry name" value="HATPase_c"/>
    <property type="match status" value="1"/>
</dbReference>
<keyword evidence="7" id="KW-1133">Transmembrane helix</keyword>
<dbReference type="Pfam" id="PF00512">
    <property type="entry name" value="HisKA"/>
    <property type="match status" value="1"/>
</dbReference>
<evidence type="ECO:0000256" key="2">
    <source>
        <dbReference type="ARBA" id="ARBA00012438"/>
    </source>
</evidence>
<dbReference type="GO" id="GO:0016301">
    <property type="term" value="F:kinase activity"/>
    <property type="evidence" value="ECO:0007669"/>
    <property type="project" value="UniProtKB-KW"/>
</dbReference>
<dbReference type="InterPro" id="IPR036097">
    <property type="entry name" value="HisK_dim/P_sf"/>
</dbReference>
<comment type="caution">
    <text evidence="9">The sequence shown here is derived from an EMBL/GenBank/DDBJ whole genome shotgun (WGS) entry which is preliminary data.</text>
</comment>
<feature type="transmembrane region" description="Helical" evidence="7">
    <location>
        <begin position="360"/>
        <end position="386"/>
    </location>
</feature>
<dbReference type="CDD" id="cd00082">
    <property type="entry name" value="HisKA"/>
    <property type="match status" value="1"/>
</dbReference>
<evidence type="ECO:0000313" key="9">
    <source>
        <dbReference type="EMBL" id="MFD2597934.1"/>
    </source>
</evidence>
<proteinExistence type="predicted"/>
<evidence type="ECO:0000256" key="7">
    <source>
        <dbReference type="SAM" id="Phobius"/>
    </source>
</evidence>
<dbReference type="Gene3D" id="3.30.565.10">
    <property type="entry name" value="Histidine kinase-like ATPase, C-terminal domain"/>
    <property type="match status" value="1"/>
</dbReference>
<keyword evidence="7" id="KW-0812">Transmembrane</keyword>
<dbReference type="Gene3D" id="1.10.287.130">
    <property type="match status" value="1"/>
</dbReference>
<dbReference type="InterPro" id="IPR003661">
    <property type="entry name" value="HisK_dim/P_dom"/>
</dbReference>
<dbReference type="SMART" id="SM00387">
    <property type="entry name" value="HATPase_c"/>
    <property type="match status" value="1"/>
</dbReference>
<feature type="domain" description="Histidine kinase" evidence="8">
    <location>
        <begin position="401"/>
        <end position="620"/>
    </location>
</feature>
<dbReference type="InterPro" id="IPR036890">
    <property type="entry name" value="HATPase_C_sf"/>
</dbReference>
<gene>
    <name evidence="9" type="ORF">ACFSQ3_03135</name>
</gene>
<dbReference type="InterPro" id="IPR005467">
    <property type="entry name" value="His_kinase_dom"/>
</dbReference>